<proteinExistence type="predicted"/>
<evidence type="ECO:0000313" key="3">
    <source>
        <dbReference type="Proteomes" id="UP000324222"/>
    </source>
</evidence>
<organism evidence="2 3">
    <name type="scientific">Portunus trituberculatus</name>
    <name type="common">Swimming crab</name>
    <name type="synonym">Neptunus trituberculatus</name>
    <dbReference type="NCBI Taxonomy" id="210409"/>
    <lineage>
        <taxon>Eukaryota</taxon>
        <taxon>Metazoa</taxon>
        <taxon>Ecdysozoa</taxon>
        <taxon>Arthropoda</taxon>
        <taxon>Crustacea</taxon>
        <taxon>Multicrustacea</taxon>
        <taxon>Malacostraca</taxon>
        <taxon>Eumalacostraca</taxon>
        <taxon>Eucarida</taxon>
        <taxon>Decapoda</taxon>
        <taxon>Pleocyemata</taxon>
        <taxon>Brachyura</taxon>
        <taxon>Eubrachyura</taxon>
        <taxon>Portunoidea</taxon>
        <taxon>Portunidae</taxon>
        <taxon>Portuninae</taxon>
        <taxon>Portunus</taxon>
    </lineage>
</organism>
<accession>A0A5B7G2H4</accession>
<protein>
    <submittedName>
        <fullName evidence="2">Uncharacterized protein</fullName>
    </submittedName>
</protein>
<dbReference type="Proteomes" id="UP000324222">
    <property type="component" value="Unassembled WGS sequence"/>
</dbReference>
<dbReference type="EMBL" id="VSRR010010329">
    <property type="protein sequence ID" value="MPC51665.1"/>
    <property type="molecule type" value="Genomic_DNA"/>
</dbReference>
<keyword evidence="3" id="KW-1185">Reference proteome</keyword>
<sequence length="84" mass="8991">MGLPTLSPAWGRWSLEDRVLLSVDVVAEAEAASAGWGQASAPAPPAEVPPTSWRGLPPYPDDPLSSCVVPVPSAPSDVRWSWWR</sequence>
<reference evidence="2 3" key="1">
    <citation type="submission" date="2019-05" db="EMBL/GenBank/DDBJ databases">
        <title>Another draft genome of Portunus trituberculatus and its Hox gene families provides insights of decapod evolution.</title>
        <authorList>
            <person name="Jeong J.-H."/>
            <person name="Song I."/>
            <person name="Kim S."/>
            <person name="Choi T."/>
            <person name="Kim D."/>
            <person name="Ryu S."/>
            <person name="Kim W."/>
        </authorList>
    </citation>
    <scope>NUCLEOTIDE SEQUENCE [LARGE SCALE GENOMIC DNA]</scope>
    <source>
        <tissue evidence="2">Muscle</tissue>
    </source>
</reference>
<feature type="region of interest" description="Disordered" evidence="1">
    <location>
        <begin position="33"/>
        <end position="56"/>
    </location>
</feature>
<evidence type="ECO:0000313" key="2">
    <source>
        <dbReference type="EMBL" id="MPC51665.1"/>
    </source>
</evidence>
<name>A0A5B7G2H4_PORTR</name>
<evidence type="ECO:0000256" key="1">
    <source>
        <dbReference type="SAM" id="MobiDB-lite"/>
    </source>
</evidence>
<gene>
    <name evidence="2" type="ORF">E2C01_045517</name>
</gene>
<dbReference type="AlphaFoldDB" id="A0A5B7G2H4"/>
<comment type="caution">
    <text evidence="2">The sequence shown here is derived from an EMBL/GenBank/DDBJ whole genome shotgun (WGS) entry which is preliminary data.</text>
</comment>